<gene>
    <name evidence="3" type="ORF">KSZ_67910</name>
</gene>
<dbReference type="InterPro" id="IPR036388">
    <property type="entry name" value="WH-like_DNA-bd_sf"/>
</dbReference>
<dbReference type="SUPFAM" id="SSF53067">
    <property type="entry name" value="Actin-like ATPase domain"/>
    <property type="match status" value="1"/>
</dbReference>
<keyword evidence="3" id="KW-0808">Transferase</keyword>
<protein>
    <submittedName>
        <fullName evidence="3">Sugar kinase</fullName>
    </submittedName>
</protein>
<dbReference type="SUPFAM" id="SSF46785">
    <property type="entry name" value="Winged helix' DNA-binding domain"/>
    <property type="match status" value="1"/>
</dbReference>
<dbReference type="CDD" id="cd00090">
    <property type="entry name" value="HTH_ARSR"/>
    <property type="match status" value="1"/>
</dbReference>
<dbReference type="PANTHER" id="PTHR18964">
    <property type="entry name" value="ROK (REPRESSOR, ORF, KINASE) FAMILY"/>
    <property type="match status" value="1"/>
</dbReference>
<dbReference type="Gene3D" id="3.30.420.40">
    <property type="match status" value="2"/>
</dbReference>
<comment type="caution">
    <text evidence="3">The sequence shown here is derived from an EMBL/GenBank/DDBJ whole genome shotgun (WGS) entry which is preliminary data.</text>
</comment>
<comment type="similarity">
    <text evidence="1">Belongs to the ROK (NagC/XylR) family.</text>
</comment>
<evidence type="ECO:0000313" key="4">
    <source>
        <dbReference type="Proteomes" id="UP000635565"/>
    </source>
</evidence>
<reference evidence="3 4" key="1">
    <citation type="journal article" date="2021" name="Int. J. Syst. Evol. Microbiol.">
        <title>Reticulibacter mediterranei gen. nov., sp. nov., within the new family Reticulibacteraceae fam. nov., and Ktedonospora formicarum gen. nov., sp. nov., Ktedonobacter robiniae sp. nov., Dictyobacter formicarum sp. nov. and Dictyobacter arantiisoli sp. nov., belonging to the class Ktedonobacteria.</title>
        <authorList>
            <person name="Yabe S."/>
            <person name="Zheng Y."/>
            <person name="Wang C.M."/>
            <person name="Sakai Y."/>
            <person name="Abe K."/>
            <person name="Yokota A."/>
            <person name="Donadio S."/>
            <person name="Cavaletti L."/>
            <person name="Monciardini P."/>
        </authorList>
    </citation>
    <scope>NUCLEOTIDE SEQUENCE [LARGE SCALE GENOMIC DNA]</scope>
    <source>
        <strain evidence="3 4">SOSP1-9</strain>
    </source>
</reference>
<dbReference type="InterPro" id="IPR036390">
    <property type="entry name" value="WH_DNA-bd_sf"/>
</dbReference>
<proteinExistence type="inferred from homology"/>
<dbReference type="Pfam" id="PF12802">
    <property type="entry name" value="MarR_2"/>
    <property type="match status" value="1"/>
</dbReference>
<dbReference type="GO" id="GO:0016301">
    <property type="term" value="F:kinase activity"/>
    <property type="evidence" value="ECO:0007669"/>
    <property type="project" value="UniProtKB-KW"/>
</dbReference>
<sequence length="412" mass="43679">MSTTESNLHNEYQTGTPSLLRSINERTLLEYLRSHKPTSRAQLARATGLSKPTVSQALASLERASLVRAVGQSISGKGGRTAILYEPHPDAGYVVGIDLGRGWVRAAVANLTGQILVRMNKSNDAQNASALVTLLSQLARDLVAQAGLSWSQVVHAVIGTPGVFDEQSKRVLFASNLPGWGRHGLVTELQAAFGLSLSVENDANLAALGERSFGWGSSAGTFVYITLGTGIGMGIIINGALYRGGHGAAGEIGFLPFGLDEIAEETEKISDVYLGMFEEATAAKAIVRQAQKFGLPASFSPKQIFDAAQQGNSKALALIEQEGYRLALAVSTITAILDPELIVLGGGIGQRDTLLLPVLERRLQQLTPLKPRVVASKLGDDGILLGSIATALEIAHKLVFQHYVNSNYGASK</sequence>
<organism evidence="3 4">
    <name type="scientific">Dictyobacter formicarum</name>
    <dbReference type="NCBI Taxonomy" id="2778368"/>
    <lineage>
        <taxon>Bacteria</taxon>
        <taxon>Bacillati</taxon>
        <taxon>Chloroflexota</taxon>
        <taxon>Ktedonobacteria</taxon>
        <taxon>Ktedonobacterales</taxon>
        <taxon>Dictyobacteraceae</taxon>
        <taxon>Dictyobacter</taxon>
    </lineage>
</organism>
<dbReference type="InterPro" id="IPR043129">
    <property type="entry name" value="ATPase_NBD"/>
</dbReference>
<keyword evidence="4" id="KW-1185">Reference proteome</keyword>
<name>A0ABQ3VSJ8_9CHLR</name>
<dbReference type="Proteomes" id="UP000635565">
    <property type="component" value="Unassembled WGS sequence"/>
</dbReference>
<dbReference type="InterPro" id="IPR011991">
    <property type="entry name" value="ArsR-like_HTH"/>
</dbReference>
<dbReference type="Gene3D" id="1.10.10.10">
    <property type="entry name" value="Winged helix-like DNA-binding domain superfamily/Winged helix DNA-binding domain"/>
    <property type="match status" value="1"/>
</dbReference>
<keyword evidence="3" id="KW-0418">Kinase</keyword>
<evidence type="ECO:0000313" key="3">
    <source>
        <dbReference type="EMBL" id="GHO88785.1"/>
    </source>
</evidence>
<dbReference type="InterPro" id="IPR000600">
    <property type="entry name" value="ROK"/>
</dbReference>
<dbReference type="RefSeq" id="WP_201366330.1">
    <property type="nucleotide sequence ID" value="NZ_BNJJ01000027.1"/>
</dbReference>
<feature type="domain" description="HTH marR-type" evidence="2">
    <location>
        <begin position="27"/>
        <end position="69"/>
    </location>
</feature>
<dbReference type="Pfam" id="PF00480">
    <property type="entry name" value="ROK"/>
    <property type="match status" value="1"/>
</dbReference>
<dbReference type="InterPro" id="IPR000835">
    <property type="entry name" value="HTH_MarR-typ"/>
</dbReference>
<evidence type="ECO:0000259" key="2">
    <source>
        <dbReference type="Pfam" id="PF12802"/>
    </source>
</evidence>
<dbReference type="EMBL" id="BNJJ01000027">
    <property type="protein sequence ID" value="GHO88785.1"/>
    <property type="molecule type" value="Genomic_DNA"/>
</dbReference>
<accession>A0ABQ3VSJ8</accession>
<evidence type="ECO:0000256" key="1">
    <source>
        <dbReference type="ARBA" id="ARBA00006479"/>
    </source>
</evidence>
<dbReference type="PANTHER" id="PTHR18964:SF149">
    <property type="entry name" value="BIFUNCTIONAL UDP-N-ACETYLGLUCOSAMINE 2-EPIMERASE_N-ACETYLMANNOSAMINE KINASE"/>
    <property type="match status" value="1"/>
</dbReference>